<geneLocation type="plasmid" evidence="2 3">
    <name>unnamed5</name>
</geneLocation>
<dbReference type="KEGG" id="run:DR864_29385"/>
<sequence length="580" mass="62188">MKYLFLALILLSCYGTCLAEIYYVKQTGNDTANDGKSWSAAFFTLQKALEVCQYGDQIWVAEGTYKPTAYPSGITNQSSPLTDRDKVFEMVNGVKLYGGFSGDETSVMQRITGHQTILSGDIGVENNDSDNCYHVLLSINDDSTTSIDGFTITKGRAQPKPSAGVHYIYAQGEFVSRSVGAGMFFIKAFIKLNDTLFSDNYADGHGGGMANSSSSPMLINVTFSENWGGMGGGMANLHNSTPRLIHTIFIANRGIPDGGGMFNDNSSPILFNVVFDSNQSIVGGGINNWGQSHCQLTNVIFRKNVVSYTGQGGGMYNGANCNPTLKNVLFWANSAPLGGGITNESISELSLINVTFAENVTGYPLRFAKSGAAIFNSGGIMKIKNGIFWGNKYVYNSVTKEDDIFLRNNSKIFAASTLMQLPNTSANYPSVSFPALDSTHNIFAQNPLFIDAANGNLRLQDCSPAINAGDTTEAPTQDLDGNPRPYPAGADNVDMGAYENQTISWPAHLNITEPMTNGTVVKMAGKITATNQIEGARVIYQATKSITLLPDFSAIGNGFTAFIGGCETLITSETPAGITK</sequence>
<evidence type="ECO:0000313" key="2">
    <source>
        <dbReference type="EMBL" id="AXE21980.1"/>
    </source>
</evidence>
<dbReference type="Gene3D" id="2.160.20.10">
    <property type="entry name" value="Single-stranded right-handed beta-helix, Pectin lyase-like"/>
    <property type="match status" value="1"/>
</dbReference>
<dbReference type="InterPro" id="IPR011050">
    <property type="entry name" value="Pectin_lyase_fold/virulence"/>
</dbReference>
<dbReference type="OrthoDB" id="960258at2"/>
<protein>
    <recommendedName>
        <fullName evidence="4">DUF1565 domain-containing protein</fullName>
    </recommendedName>
</protein>
<dbReference type="AlphaFoldDB" id="A0A344TTK9"/>
<dbReference type="InterPro" id="IPR012334">
    <property type="entry name" value="Pectin_lyas_fold"/>
</dbReference>
<keyword evidence="3" id="KW-1185">Reference proteome</keyword>
<organism evidence="2 3">
    <name type="scientific">Runella rosea</name>
    <dbReference type="NCBI Taxonomy" id="2259595"/>
    <lineage>
        <taxon>Bacteria</taxon>
        <taxon>Pseudomonadati</taxon>
        <taxon>Bacteroidota</taxon>
        <taxon>Cytophagia</taxon>
        <taxon>Cytophagales</taxon>
        <taxon>Spirosomataceae</taxon>
        <taxon>Runella</taxon>
    </lineage>
</organism>
<dbReference type="SUPFAM" id="SSF51126">
    <property type="entry name" value="Pectin lyase-like"/>
    <property type="match status" value="1"/>
</dbReference>
<evidence type="ECO:0000313" key="3">
    <source>
        <dbReference type="Proteomes" id="UP000251993"/>
    </source>
</evidence>
<evidence type="ECO:0008006" key="4">
    <source>
        <dbReference type="Google" id="ProtNLM"/>
    </source>
</evidence>
<feature type="signal peptide" evidence="1">
    <location>
        <begin position="1"/>
        <end position="19"/>
    </location>
</feature>
<dbReference type="InterPro" id="IPR055015">
    <property type="entry name" value="GCX_COOH"/>
</dbReference>
<name>A0A344TTK9_9BACT</name>
<dbReference type="PANTHER" id="PTHR11319">
    <property type="entry name" value="G PROTEIN-COUPLED RECEPTOR-RELATED"/>
    <property type="match status" value="1"/>
</dbReference>
<dbReference type="NCBIfam" id="NF045639">
    <property type="entry name" value="GCX_COOH"/>
    <property type="match status" value="1"/>
</dbReference>
<feature type="chain" id="PRO_5016814872" description="DUF1565 domain-containing protein" evidence="1">
    <location>
        <begin position="20"/>
        <end position="580"/>
    </location>
</feature>
<dbReference type="EMBL" id="CP030855">
    <property type="protein sequence ID" value="AXE21980.1"/>
    <property type="molecule type" value="Genomic_DNA"/>
</dbReference>
<evidence type="ECO:0000256" key="1">
    <source>
        <dbReference type="SAM" id="SignalP"/>
    </source>
</evidence>
<dbReference type="RefSeq" id="WP_114070720.1">
    <property type="nucleotide sequence ID" value="NZ_CP030855.1"/>
</dbReference>
<gene>
    <name evidence="2" type="ORF">DR864_29385</name>
</gene>
<reference evidence="2 3" key="1">
    <citation type="submission" date="2018-07" db="EMBL/GenBank/DDBJ databases">
        <title>Genome sequencing of Runella.</title>
        <authorList>
            <person name="Baek M.-G."/>
            <person name="Yi H."/>
        </authorList>
    </citation>
    <scope>NUCLEOTIDE SEQUENCE [LARGE SCALE GENOMIC DNA]</scope>
    <source>
        <strain evidence="2 3">HYN0085</strain>
        <plasmid evidence="2 3">unnamed5</plasmid>
    </source>
</reference>
<dbReference type="PANTHER" id="PTHR11319:SF35">
    <property type="entry name" value="OUTER MEMBRANE PROTEIN PMPC-RELATED"/>
    <property type="match status" value="1"/>
</dbReference>
<keyword evidence="2" id="KW-0614">Plasmid</keyword>
<proteinExistence type="predicted"/>
<keyword evidence="1" id="KW-0732">Signal</keyword>
<dbReference type="Proteomes" id="UP000251993">
    <property type="component" value="Plasmid unnamed5"/>
</dbReference>
<dbReference type="NCBIfam" id="NF041518">
    <property type="entry name" value="choice_anch_Q"/>
    <property type="match status" value="1"/>
</dbReference>
<dbReference type="InterPro" id="IPR059226">
    <property type="entry name" value="Choice_anch_Q_dom"/>
</dbReference>
<accession>A0A344TTK9</accession>